<organism evidence="1 2">
    <name type="scientific">Ensifer adhaerens</name>
    <name type="common">Sinorhizobium morelense</name>
    <dbReference type="NCBI Taxonomy" id="106592"/>
    <lineage>
        <taxon>Bacteria</taxon>
        <taxon>Pseudomonadati</taxon>
        <taxon>Pseudomonadota</taxon>
        <taxon>Alphaproteobacteria</taxon>
        <taxon>Hyphomicrobiales</taxon>
        <taxon>Rhizobiaceae</taxon>
        <taxon>Sinorhizobium/Ensifer group</taxon>
        <taxon>Ensifer</taxon>
    </lineage>
</organism>
<evidence type="ECO:0000313" key="2">
    <source>
        <dbReference type="Proteomes" id="UP000823773"/>
    </source>
</evidence>
<sequence length="335" mass="35942">MSNHFLPSARVVLLILICIVGSPGISTADDPSARAVRIDVGGYKLNSILLDPARNADLPPIVFLHGASTSLYDPIFSFLDKLNGRAKLLFVDRPGHGKSDVGGSQNILPDGQADAIAVLMEKRDIRKAIVVGHSFGGAIAVALAVRHPEMVWGLVLMSPAAYPWEGGVAWYYDAATMPVAGSIFSALVAPPFGLMVIDRATREVFAPNRRPDDYIEKTNAWQALSPIAFRHNAQEVSALSNWAETASLKYSSIRTSTVIITGNTDEVVSPEIHAHQLARNIRGARLIVVQNLGHKSDFVAADLAIAAIEKVAGRKVNLTSIANSIERRIAGDGND</sequence>
<gene>
    <name evidence="1" type="ORF">J2Z19_005318</name>
</gene>
<keyword evidence="2" id="KW-1185">Reference proteome</keyword>
<dbReference type="Proteomes" id="UP000823773">
    <property type="component" value="Unassembled WGS sequence"/>
</dbReference>
<protein>
    <submittedName>
        <fullName evidence="1">Pimeloyl-ACP methyl ester carboxylesterase</fullName>
    </submittedName>
</protein>
<proteinExistence type="predicted"/>
<accession>A0ACC5T391</accession>
<name>A0ACC5T391_ENSAD</name>
<dbReference type="EMBL" id="JAGGJR010000011">
    <property type="protein sequence ID" value="MBP1875582.1"/>
    <property type="molecule type" value="Genomic_DNA"/>
</dbReference>
<reference evidence="1" key="1">
    <citation type="submission" date="2021-03" db="EMBL/GenBank/DDBJ databases">
        <title>Genomic Encyclopedia of Type Strains, Phase IV (KMG-IV): sequencing the most valuable type-strain genomes for metagenomic binning, comparative biology and taxonomic classification.</title>
        <authorList>
            <person name="Goeker M."/>
        </authorList>
    </citation>
    <scope>NUCLEOTIDE SEQUENCE</scope>
    <source>
        <strain evidence="1">DSM 18131</strain>
    </source>
</reference>
<comment type="caution">
    <text evidence="1">The sequence shown here is derived from an EMBL/GenBank/DDBJ whole genome shotgun (WGS) entry which is preliminary data.</text>
</comment>
<evidence type="ECO:0000313" key="1">
    <source>
        <dbReference type="EMBL" id="MBP1875582.1"/>
    </source>
</evidence>